<gene>
    <name evidence="3" type="primary">ACAN_15</name>
    <name evidence="3" type="ORF">EYF80_059366</name>
</gene>
<dbReference type="PROSITE" id="PS50041">
    <property type="entry name" value="C_TYPE_LECTIN_2"/>
    <property type="match status" value="2"/>
</dbReference>
<dbReference type="InterPro" id="IPR018378">
    <property type="entry name" value="C-type_lectin_CS"/>
</dbReference>
<dbReference type="SUPFAM" id="SSF56436">
    <property type="entry name" value="C-type lectin-like"/>
    <property type="match status" value="2"/>
</dbReference>
<dbReference type="PANTHER" id="PTHR45784:SF3">
    <property type="entry name" value="C-TYPE LECTIN DOMAIN FAMILY 4 MEMBER K-LIKE-RELATED"/>
    <property type="match status" value="1"/>
</dbReference>
<dbReference type="PANTHER" id="PTHR45784">
    <property type="entry name" value="C-TYPE LECTIN DOMAIN FAMILY 20 MEMBER A-RELATED"/>
    <property type="match status" value="1"/>
</dbReference>
<name>A0A4Z2EQ88_9TELE</name>
<dbReference type="InterPro" id="IPR016187">
    <property type="entry name" value="CTDL_fold"/>
</dbReference>
<evidence type="ECO:0000313" key="4">
    <source>
        <dbReference type="Proteomes" id="UP000314294"/>
    </source>
</evidence>
<evidence type="ECO:0000259" key="2">
    <source>
        <dbReference type="PROSITE" id="PS50041"/>
    </source>
</evidence>
<feature type="domain" description="C-type lectin" evidence="2">
    <location>
        <begin position="77"/>
        <end position="189"/>
    </location>
</feature>
<proteinExistence type="predicted"/>
<sequence length="267" mass="31075">MKYCFQPAWIGLFYSLDNWSWSLSNTSFYKPGETEFRRWASGEPNNYLENCIAMFSNGEWVDVNCLNSYKSVCFDVRGPNTYVSIETLMTWTEAQSYCREHHTDLASVRNMEENQMVHNLIPSGEVVWIGLFSDKWQWSDGSDSSFRDWIPLVPRAPDGSYDACVVADFSADGHWETLDCNVKSAFICYIDIVPVSKRVVKVRLEKRSSSLDLNDPVVMEDLLKKLKQRLKDQGLNNDIKLTWRKQSDGKVFHKEEKTIEKKYRDEL</sequence>
<dbReference type="OrthoDB" id="6369810at2759"/>
<keyword evidence="1" id="KW-1015">Disulfide bond</keyword>
<protein>
    <submittedName>
        <fullName evidence="3">Aggrecan core protein</fullName>
    </submittedName>
</protein>
<dbReference type="InterPro" id="IPR001304">
    <property type="entry name" value="C-type_lectin-like"/>
</dbReference>
<dbReference type="Proteomes" id="UP000314294">
    <property type="component" value="Unassembled WGS sequence"/>
</dbReference>
<feature type="domain" description="C-type lectin" evidence="2">
    <location>
        <begin position="9"/>
        <end position="74"/>
    </location>
</feature>
<comment type="caution">
    <text evidence="3">The sequence shown here is derived from an EMBL/GenBank/DDBJ whole genome shotgun (WGS) entry which is preliminary data.</text>
</comment>
<reference evidence="3 4" key="1">
    <citation type="submission" date="2019-03" db="EMBL/GenBank/DDBJ databases">
        <title>First draft genome of Liparis tanakae, snailfish: a comprehensive survey of snailfish specific genes.</title>
        <authorList>
            <person name="Kim W."/>
            <person name="Song I."/>
            <person name="Jeong J.-H."/>
            <person name="Kim D."/>
            <person name="Kim S."/>
            <person name="Ryu S."/>
            <person name="Song J.Y."/>
            <person name="Lee S.K."/>
        </authorList>
    </citation>
    <scope>NUCLEOTIDE SEQUENCE [LARGE SCALE GENOMIC DNA]</scope>
    <source>
        <tissue evidence="3">Muscle</tissue>
    </source>
</reference>
<dbReference type="Gene3D" id="3.10.100.10">
    <property type="entry name" value="Mannose-Binding Protein A, subunit A"/>
    <property type="match status" value="2"/>
</dbReference>
<keyword evidence="4" id="KW-1185">Reference proteome</keyword>
<dbReference type="InterPro" id="IPR016186">
    <property type="entry name" value="C-type_lectin-like/link_sf"/>
</dbReference>
<accession>A0A4Z2EQ88</accession>
<dbReference type="PROSITE" id="PS00615">
    <property type="entry name" value="C_TYPE_LECTIN_1"/>
    <property type="match status" value="1"/>
</dbReference>
<evidence type="ECO:0000313" key="3">
    <source>
        <dbReference type="EMBL" id="TNN30482.1"/>
    </source>
</evidence>
<dbReference type="EMBL" id="SRLO01004441">
    <property type="protein sequence ID" value="TNN30482.1"/>
    <property type="molecule type" value="Genomic_DNA"/>
</dbReference>
<dbReference type="SMART" id="SM00034">
    <property type="entry name" value="CLECT"/>
    <property type="match status" value="1"/>
</dbReference>
<dbReference type="Pfam" id="PF00059">
    <property type="entry name" value="Lectin_C"/>
    <property type="match status" value="2"/>
</dbReference>
<evidence type="ECO:0000256" key="1">
    <source>
        <dbReference type="ARBA" id="ARBA00023157"/>
    </source>
</evidence>
<dbReference type="AlphaFoldDB" id="A0A4Z2EQ88"/>
<organism evidence="3 4">
    <name type="scientific">Liparis tanakae</name>
    <name type="common">Tanaka's snailfish</name>
    <dbReference type="NCBI Taxonomy" id="230148"/>
    <lineage>
        <taxon>Eukaryota</taxon>
        <taxon>Metazoa</taxon>
        <taxon>Chordata</taxon>
        <taxon>Craniata</taxon>
        <taxon>Vertebrata</taxon>
        <taxon>Euteleostomi</taxon>
        <taxon>Actinopterygii</taxon>
        <taxon>Neopterygii</taxon>
        <taxon>Teleostei</taxon>
        <taxon>Neoteleostei</taxon>
        <taxon>Acanthomorphata</taxon>
        <taxon>Eupercaria</taxon>
        <taxon>Perciformes</taxon>
        <taxon>Cottioidei</taxon>
        <taxon>Cottales</taxon>
        <taxon>Liparidae</taxon>
        <taxon>Liparis</taxon>
    </lineage>
</organism>